<dbReference type="InterPro" id="IPR029060">
    <property type="entry name" value="PIN-like_dom_sf"/>
</dbReference>
<evidence type="ECO:0008006" key="3">
    <source>
        <dbReference type="Google" id="ProtNLM"/>
    </source>
</evidence>
<keyword evidence="2" id="KW-1185">Reference proteome</keyword>
<evidence type="ECO:0000313" key="2">
    <source>
        <dbReference type="Proteomes" id="UP000270743"/>
    </source>
</evidence>
<name>A0A447IQA1_9RHOB</name>
<protein>
    <recommendedName>
        <fullName evidence="3">PIN domain-containing protein</fullName>
    </recommendedName>
</protein>
<dbReference type="Proteomes" id="UP000270743">
    <property type="component" value="Unassembled WGS sequence"/>
</dbReference>
<accession>A0A447IQA1</accession>
<dbReference type="EMBL" id="UZWE01000037">
    <property type="protein sequence ID" value="VDS09559.1"/>
    <property type="molecule type" value="Genomic_DNA"/>
</dbReference>
<sequence>MFVDSSAFLAILGNRSDAALLVEKIKGSRRQCKTSASVHLDVVMALTESRADTRSVSADAVEQATEIFDSLLQILKVYEIAVSPRIAADGCRLAARFGQGADHPAKLTVQTCLALAAAESLRLPVLHSNPAIDRITEQDWEAWRTGE</sequence>
<dbReference type="RefSeq" id="WP_126155187.1">
    <property type="nucleotide sequence ID" value="NZ_UZWE01000037.1"/>
</dbReference>
<dbReference type="CDD" id="cd09871">
    <property type="entry name" value="PIN_MtVapC28-VapC30-like"/>
    <property type="match status" value="1"/>
</dbReference>
<organism evidence="1 2">
    <name type="scientific">Paracoccus haematequi</name>
    <dbReference type="NCBI Taxonomy" id="2491866"/>
    <lineage>
        <taxon>Bacteria</taxon>
        <taxon>Pseudomonadati</taxon>
        <taxon>Pseudomonadota</taxon>
        <taxon>Alphaproteobacteria</taxon>
        <taxon>Rhodobacterales</taxon>
        <taxon>Paracoccaceae</taxon>
        <taxon>Paracoccus</taxon>
    </lineage>
</organism>
<dbReference type="Gene3D" id="3.40.50.1010">
    <property type="entry name" value="5'-nuclease"/>
    <property type="match status" value="1"/>
</dbReference>
<dbReference type="SUPFAM" id="SSF88723">
    <property type="entry name" value="PIN domain-like"/>
    <property type="match status" value="1"/>
</dbReference>
<evidence type="ECO:0000313" key="1">
    <source>
        <dbReference type="EMBL" id="VDS09559.1"/>
    </source>
</evidence>
<gene>
    <name evidence="1" type="ORF">PARHAE_02762</name>
</gene>
<dbReference type="OrthoDB" id="32625at2"/>
<reference evidence="1 2" key="1">
    <citation type="submission" date="2018-12" db="EMBL/GenBank/DDBJ databases">
        <authorList>
            <person name="Criscuolo A."/>
        </authorList>
    </citation>
    <scope>NUCLEOTIDE SEQUENCE [LARGE SCALE GENOMIC DNA]</scope>
    <source>
        <strain evidence="1">ACIP1116241</strain>
    </source>
</reference>
<dbReference type="AlphaFoldDB" id="A0A447IQA1"/>
<proteinExistence type="predicted"/>